<proteinExistence type="predicted"/>
<accession>A0A8X6L4M2</accession>
<evidence type="ECO:0000313" key="2">
    <source>
        <dbReference type="Proteomes" id="UP000887116"/>
    </source>
</evidence>
<keyword evidence="2" id="KW-1185">Reference proteome</keyword>
<evidence type="ECO:0000313" key="1">
    <source>
        <dbReference type="EMBL" id="GFQ93618.1"/>
    </source>
</evidence>
<reference evidence="1" key="1">
    <citation type="submission" date="2020-07" db="EMBL/GenBank/DDBJ databases">
        <title>Multicomponent nature underlies the extraordinary mechanical properties of spider dragline silk.</title>
        <authorList>
            <person name="Kono N."/>
            <person name="Nakamura H."/>
            <person name="Mori M."/>
            <person name="Yoshida Y."/>
            <person name="Ohtoshi R."/>
            <person name="Malay A.D."/>
            <person name="Moran D.A.P."/>
            <person name="Tomita M."/>
            <person name="Numata K."/>
            <person name="Arakawa K."/>
        </authorList>
    </citation>
    <scope>NUCLEOTIDE SEQUENCE</scope>
</reference>
<dbReference type="OrthoDB" id="6425635at2759"/>
<dbReference type="Proteomes" id="UP000887116">
    <property type="component" value="Unassembled WGS sequence"/>
</dbReference>
<name>A0A8X6L4M2_TRICU</name>
<comment type="caution">
    <text evidence="1">The sequence shown here is derived from an EMBL/GenBank/DDBJ whole genome shotgun (WGS) entry which is preliminary data.</text>
</comment>
<sequence length="106" mass="12153">MRQHNAESRSYKVSMTGFMQALNTFCDKMCEICTKRCYPHQISKWTINSKTAPYLPNELKQRNCLVACNHCKTHLSSKKNIALAKSYWNNLDPGSIPEVIENLSQA</sequence>
<gene>
    <name evidence="1" type="primary">EVAR_53829_1</name>
    <name evidence="1" type="ORF">TNCT_299151</name>
</gene>
<dbReference type="EMBL" id="BMAO01024181">
    <property type="protein sequence ID" value="GFQ93618.1"/>
    <property type="molecule type" value="Genomic_DNA"/>
</dbReference>
<protein>
    <submittedName>
        <fullName evidence="1">Uncharacterized protein</fullName>
    </submittedName>
</protein>
<organism evidence="1 2">
    <name type="scientific">Trichonephila clavata</name>
    <name type="common">Joro spider</name>
    <name type="synonym">Nephila clavata</name>
    <dbReference type="NCBI Taxonomy" id="2740835"/>
    <lineage>
        <taxon>Eukaryota</taxon>
        <taxon>Metazoa</taxon>
        <taxon>Ecdysozoa</taxon>
        <taxon>Arthropoda</taxon>
        <taxon>Chelicerata</taxon>
        <taxon>Arachnida</taxon>
        <taxon>Araneae</taxon>
        <taxon>Araneomorphae</taxon>
        <taxon>Entelegynae</taxon>
        <taxon>Araneoidea</taxon>
        <taxon>Nephilidae</taxon>
        <taxon>Trichonephila</taxon>
    </lineage>
</organism>
<dbReference type="AlphaFoldDB" id="A0A8X6L4M2"/>